<reference evidence="1" key="2">
    <citation type="journal article" date="2022" name="Microb. Genom.">
        <title>A chromosome-scale genome assembly of the tomato pathogen Cladosporium fulvum reveals a compartmentalized genome architecture and the presence of a dispensable chromosome.</title>
        <authorList>
            <person name="Zaccaron A.Z."/>
            <person name="Chen L.H."/>
            <person name="Samaras A."/>
            <person name="Stergiopoulos I."/>
        </authorList>
    </citation>
    <scope>NUCLEOTIDE SEQUENCE</scope>
    <source>
        <strain evidence="1">Race5_Kim</strain>
    </source>
</reference>
<evidence type="ECO:0000313" key="1">
    <source>
        <dbReference type="EMBL" id="UJO15075.1"/>
    </source>
</evidence>
<reference evidence="1" key="1">
    <citation type="submission" date="2021-12" db="EMBL/GenBank/DDBJ databases">
        <authorList>
            <person name="Zaccaron A."/>
            <person name="Stergiopoulos I."/>
        </authorList>
    </citation>
    <scope>NUCLEOTIDE SEQUENCE</scope>
    <source>
        <strain evidence="1">Race5_Kim</strain>
    </source>
</reference>
<dbReference type="KEGG" id="ffu:CLAFUR5_08529"/>
<keyword evidence="2" id="KW-1185">Reference proteome</keyword>
<sequence length="70" mass="7479">MEICHSPSSGITIVIRSEFLRCSAKVLAKVEALATKPELSDAKNCDGRMLAAIVQEAVDILAADDTARAY</sequence>
<proteinExistence type="predicted"/>
<dbReference type="EMBL" id="CP090165">
    <property type="protein sequence ID" value="UJO15075.1"/>
    <property type="molecule type" value="Genomic_DNA"/>
</dbReference>
<organism evidence="1 2">
    <name type="scientific">Passalora fulva</name>
    <name type="common">Tomato leaf mold</name>
    <name type="synonym">Cladosporium fulvum</name>
    <dbReference type="NCBI Taxonomy" id="5499"/>
    <lineage>
        <taxon>Eukaryota</taxon>
        <taxon>Fungi</taxon>
        <taxon>Dikarya</taxon>
        <taxon>Ascomycota</taxon>
        <taxon>Pezizomycotina</taxon>
        <taxon>Dothideomycetes</taxon>
        <taxon>Dothideomycetidae</taxon>
        <taxon>Mycosphaerellales</taxon>
        <taxon>Mycosphaerellaceae</taxon>
        <taxon>Fulvia</taxon>
    </lineage>
</organism>
<protein>
    <submittedName>
        <fullName evidence="1">Uncharacterized protein</fullName>
    </submittedName>
</protein>
<dbReference type="RefSeq" id="XP_047759441.1">
    <property type="nucleotide sequence ID" value="XM_047907677.1"/>
</dbReference>
<gene>
    <name evidence="1" type="ORF">CLAFUR5_08529</name>
</gene>
<name>A0A9Q8P6E7_PASFU</name>
<accession>A0A9Q8P6E7</accession>
<dbReference type="Proteomes" id="UP000756132">
    <property type="component" value="Chromosome 3"/>
</dbReference>
<evidence type="ECO:0000313" key="2">
    <source>
        <dbReference type="Proteomes" id="UP000756132"/>
    </source>
</evidence>
<dbReference type="GeneID" id="71988407"/>
<dbReference type="AlphaFoldDB" id="A0A9Q8P6E7"/>